<feature type="compositionally biased region" description="Gly residues" evidence="1">
    <location>
        <begin position="59"/>
        <end position="68"/>
    </location>
</feature>
<comment type="caution">
    <text evidence="2">The sequence shown here is derived from an EMBL/GenBank/DDBJ whole genome shotgun (WGS) entry which is preliminary data.</text>
</comment>
<feature type="compositionally biased region" description="Polar residues" evidence="1">
    <location>
        <begin position="14"/>
        <end position="30"/>
    </location>
</feature>
<protein>
    <submittedName>
        <fullName evidence="2">Uncharacterized protein</fullName>
    </submittedName>
</protein>
<feature type="compositionally biased region" description="Low complexity" evidence="1">
    <location>
        <begin position="69"/>
        <end position="82"/>
    </location>
</feature>
<dbReference type="EMBL" id="JAKWFO010000008">
    <property type="protein sequence ID" value="KAI9634237.1"/>
    <property type="molecule type" value="Genomic_DNA"/>
</dbReference>
<feature type="compositionally biased region" description="Low complexity" evidence="1">
    <location>
        <begin position="39"/>
        <end position="58"/>
    </location>
</feature>
<reference evidence="2" key="1">
    <citation type="journal article" date="2022" name="G3 (Bethesda)">
        <title>High quality genome of the basidiomycete yeast Dioszegia hungarica PDD-24b-2 isolated from cloud water.</title>
        <authorList>
            <person name="Jarrige D."/>
            <person name="Haridas S."/>
            <person name="Bleykasten-Grosshans C."/>
            <person name="Joly M."/>
            <person name="Nadalig T."/>
            <person name="Sancelme M."/>
            <person name="Vuilleumier S."/>
            <person name="Grigoriev I.V."/>
            <person name="Amato P."/>
            <person name="Bringel F."/>
        </authorList>
    </citation>
    <scope>NUCLEOTIDE SEQUENCE</scope>
    <source>
        <strain evidence="2">PDD-24b-2</strain>
    </source>
</reference>
<accession>A0AA38H5R9</accession>
<sequence length="197" mass="20613">MNQTIDIAKAEFSKLQSGNGDAQVDSSAQGNDEAPSVSAYGQPGQAGQYGQEGQYGAVRGAGFGGGLAKGSDGQPQGQGQQQGERKHRASIYEGMEQDDSTSTGGYGRNAKGSSFSRANQMGTDESPAVFGDDDEDDSHGQGYKTGTSTPGYRQEGDVDHEAAENRIKNQNVYGQQADDRGAKGNDYNEAADSSPRI</sequence>
<evidence type="ECO:0000313" key="2">
    <source>
        <dbReference type="EMBL" id="KAI9634237.1"/>
    </source>
</evidence>
<name>A0AA38H5R9_9TREE</name>
<feature type="compositionally biased region" description="Basic and acidic residues" evidence="1">
    <location>
        <begin position="154"/>
        <end position="167"/>
    </location>
</feature>
<dbReference type="Proteomes" id="UP001164286">
    <property type="component" value="Unassembled WGS sequence"/>
</dbReference>
<keyword evidence="3" id="KW-1185">Reference proteome</keyword>
<gene>
    <name evidence="2" type="ORF">MKK02DRAFT_38911</name>
</gene>
<evidence type="ECO:0000256" key="1">
    <source>
        <dbReference type="SAM" id="MobiDB-lite"/>
    </source>
</evidence>
<proteinExistence type="predicted"/>
<dbReference type="GeneID" id="77729550"/>
<organism evidence="2 3">
    <name type="scientific">Dioszegia hungarica</name>
    <dbReference type="NCBI Taxonomy" id="4972"/>
    <lineage>
        <taxon>Eukaryota</taxon>
        <taxon>Fungi</taxon>
        <taxon>Dikarya</taxon>
        <taxon>Basidiomycota</taxon>
        <taxon>Agaricomycotina</taxon>
        <taxon>Tremellomycetes</taxon>
        <taxon>Tremellales</taxon>
        <taxon>Bulleribasidiaceae</taxon>
        <taxon>Dioszegia</taxon>
    </lineage>
</organism>
<feature type="compositionally biased region" description="Polar residues" evidence="1">
    <location>
        <begin position="111"/>
        <end position="123"/>
    </location>
</feature>
<evidence type="ECO:0000313" key="3">
    <source>
        <dbReference type="Proteomes" id="UP001164286"/>
    </source>
</evidence>
<dbReference type="AlphaFoldDB" id="A0AA38H5R9"/>
<feature type="region of interest" description="Disordered" evidence="1">
    <location>
        <begin position="14"/>
        <end position="197"/>
    </location>
</feature>
<dbReference type="RefSeq" id="XP_052944014.1">
    <property type="nucleotide sequence ID" value="XM_053090345.1"/>
</dbReference>